<name>A0A246RS64_9ACTN</name>
<dbReference type="SUPFAM" id="SSF54285">
    <property type="entry name" value="MoaD/ThiS"/>
    <property type="match status" value="1"/>
</dbReference>
<evidence type="ECO:0008006" key="3">
    <source>
        <dbReference type="Google" id="ProtNLM"/>
    </source>
</evidence>
<accession>A0A246RS64</accession>
<evidence type="ECO:0000313" key="1">
    <source>
        <dbReference type="EMBL" id="OWV11962.1"/>
    </source>
</evidence>
<sequence length="115" mass="12141">MSESAHGTGAPSPVPVVTVKVPAAFHALTGGRRLFSVEGDSIHEVLVRLDRAAPGLLDKIVDGDQRVKRYVNVYLNDDDIRGLDGLETKVGRDDLVWIIPAVAGGSGEPGGRGSR</sequence>
<protein>
    <recommendedName>
        <fullName evidence="3">Molybdopterin synthase sulfur carrier subunit</fullName>
    </recommendedName>
</protein>
<dbReference type="AlphaFoldDB" id="A0A246RS64"/>
<keyword evidence="2" id="KW-1185">Reference proteome</keyword>
<dbReference type="Pfam" id="PF02597">
    <property type="entry name" value="ThiS"/>
    <property type="match status" value="1"/>
</dbReference>
<dbReference type="PANTHER" id="PTHR38031">
    <property type="entry name" value="SULFUR CARRIER PROTEIN SLR0821-RELATED"/>
    <property type="match status" value="1"/>
</dbReference>
<dbReference type="InterPro" id="IPR003749">
    <property type="entry name" value="ThiS/MoaD-like"/>
</dbReference>
<dbReference type="InterPro" id="IPR016155">
    <property type="entry name" value="Mopterin_synth/thiamin_S_b"/>
</dbReference>
<gene>
    <name evidence="1" type="ORF">B5D80_03370</name>
</gene>
<dbReference type="OrthoDB" id="9156098at2"/>
<dbReference type="PANTHER" id="PTHR38031:SF1">
    <property type="entry name" value="SULFUR CARRIER PROTEIN CYSO"/>
    <property type="match status" value="1"/>
</dbReference>
<dbReference type="InterPro" id="IPR052045">
    <property type="entry name" value="Sulfur_Carrier/Prot_Modifier"/>
</dbReference>
<proteinExistence type="predicted"/>
<dbReference type="Gene3D" id="3.10.20.30">
    <property type="match status" value="1"/>
</dbReference>
<comment type="caution">
    <text evidence="1">The sequence shown here is derived from an EMBL/GenBank/DDBJ whole genome shotgun (WGS) entry which is preliminary data.</text>
</comment>
<evidence type="ECO:0000313" key="2">
    <source>
        <dbReference type="Proteomes" id="UP000197174"/>
    </source>
</evidence>
<organism evidence="1 2">
    <name type="scientific">Micromonospora wenchangensis</name>
    <dbReference type="NCBI Taxonomy" id="1185415"/>
    <lineage>
        <taxon>Bacteria</taxon>
        <taxon>Bacillati</taxon>
        <taxon>Actinomycetota</taxon>
        <taxon>Actinomycetes</taxon>
        <taxon>Micromonosporales</taxon>
        <taxon>Micromonosporaceae</taxon>
        <taxon>Micromonospora</taxon>
    </lineage>
</organism>
<dbReference type="InterPro" id="IPR012675">
    <property type="entry name" value="Beta-grasp_dom_sf"/>
</dbReference>
<reference evidence="1 2" key="1">
    <citation type="submission" date="2017-03" db="EMBL/GenBank/DDBJ databases">
        <title>Whole genome sequence of Micromonospora wenchangensis, isolated from mangrove soil.</title>
        <authorList>
            <person name="Yang H."/>
        </authorList>
    </citation>
    <scope>NUCLEOTIDE SEQUENCE [LARGE SCALE GENOMIC DNA]</scope>
    <source>
        <strain evidence="1 2">CCTCC AA 2012002</strain>
    </source>
</reference>
<dbReference type="EMBL" id="MZMV01000004">
    <property type="protein sequence ID" value="OWV11962.1"/>
    <property type="molecule type" value="Genomic_DNA"/>
</dbReference>
<dbReference type="Proteomes" id="UP000197174">
    <property type="component" value="Unassembled WGS sequence"/>
</dbReference>